<evidence type="ECO:0000259" key="7">
    <source>
        <dbReference type="PROSITE" id="PS50112"/>
    </source>
</evidence>
<accession>A0A7C4ASH7</accession>
<dbReference type="Pfam" id="PF00158">
    <property type="entry name" value="Sigma54_activat"/>
    <property type="match status" value="1"/>
</dbReference>
<keyword evidence="2" id="KW-0067">ATP-binding</keyword>
<dbReference type="InterPro" id="IPR000700">
    <property type="entry name" value="PAS-assoc_C"/>
</dbReference>
<dbReference type="Pfam" id="PF25601">
    <property type="entry name" value="AAA_lid_14"/>
    <property type="match status" value="1"/>
</dbReference>
<dbReference type="EMBL" id="DTGT01000266">
    <property type="protein sequence ID" value="HGH61322.1"/>
    <property type="molecule type" value="Genomic_DNA"/>
</dbReference>
<dbReference type="GO" id="GO:0006355">
    <property type="term" value="P:regulation of DNA-templated transcription"/>
    <property type="evidence" value="ECO:0007669"/>
    <property type="project" value="InterPro"/>
</dbReference>
<feature type="domain" description="PAS" evidence="7">
    <location>
        <begin position="16"/>
        <end position="61"/>
    </location>
</feature>
<dbReference type="Gene3D" id="3.40.50.300">
    <property type="entry name" value="P-loop containing nucleotide triphosphate hydrolases"/>
    <property type="match status" value="1"/>
</dbReference>
<evidence type="ECO:0000256" key="2">
    <source>
        <dbReference type="ARBA" id="ARBA00022840"/>
    </source>
</evidence>
<dbReference type="SUPFAM" id="SSF46689">
    <property type="entry name" value="Homeodomain-like"/>
    <property type="match status" value="1"/>
</dbReference>
<dbReference type="GO" id="GO:0005524">
    <property type="term" value="F:ATP binding"/>
    <property type="evidence" value="ECO:0007669"/>
    <property type="project" value="UniProtKB-KW"/>
</dbReference>
<dbReference type="FunFam" id="3.40.50.300:FF:000006">
    <property type="entry name" value="DNA-binding transcriptional regulator NtrC"/>
    <property type="match status" value="1"/>
</dbReference>
<dbReference type="PROSITE" id="PS50112">
    <property type="entry name" value="PAS"/>
    <property type="match status" value="1"/>
</dbReference>
<dbReference type="Gene3D" id="1.10.8.60">
    <property type="match status" value="1"/>
</dbReference>
<dbReference type="InterPro" id="IPR025944">
    <property type="entry name" value="Sigma_54_int_dom_CS"/>
</dbReference>
<dbReference type="PROSITE" id="PS50045">
    <property type="entry name" value="SIGMA54_INTERACT_4"/>
    <property type="match status" value="1"/>
</dbReference>
<keyword evidence="4" id="KW-0238">DNA-binding</keyword>
<dbReference type="CDD" id="cd00009">
    <property type="entry name" value="AAA"/>
    <property type="match status" value="1"/>
</dbReference>
<dbReference type="GO" id="GO:0043565">
    <property type="term" value="F:sequence-specific DNA binding"/>
    <property type="evidence" value="ECO:0007669"/>
    <property type="project" value="InterPro"/>
</dbReference>
<dbReference type="InterPro" id="IPR003593">
    <property type="entry name" value="AAA+_ATPase"/>
</dbReference>
<organism evidence="9">
    <name type="scientific">Desulfomonile tiedjei</name>
    <dbReference type="NCBI Taxonomy" id="2358"/>
    <lineage>
        <taxon>Bacteria</taxon>
        <taxon>Pseudomonadati</taxon>
        <taxon>Thermodesulfobacteriota</taxon>
        <taxon>Desulfomonilia</taxon>
        <taxon>Desulfomonilales</taxon>
        <taxon>Desulfomonilaceae</taxon>
        <taxon>Desulfomonile</taxon>
    </lineage>
</organism>
<dbReference type="PROSITE" id="PS50113">
    <property type="entry name" value="PAC"/>
    <property type="match status" value="1"/>
</dbReference>
<dbReference type="InterPro" id="IPR000014">
    <property type="entry name" value="PAS"/>
</dbReference>
<dbReference type="SMART" id="SM00382">
    <property type="entry name" value="AAA"/>
    <property type="match status" value="1"/>
</dbReference>
<dbReference type="InterPro" id="IPR002078">
    <property type="entry name" value="Sigma_54_int"/>
</dbReference>
<evidence type="ECO:0000256" key="3">
    <source>
        <dbReference type="ARBA" id="ARBA00023015"/>
    </source>
</evidence>
<dbReference type="InterPro" id="IPR025943">
    <property type="entry name" value="Sigma_54_int_dom_ATP-bd_2"/>
</dbReference>
<dbReference type="PANTHER" id="PTHR32071">
    <property type="entry name" value="TRANSCRIPTIONAL REGULATORY PROTEIN"/>
    <property type="match status" value="1"/>
</dbReference>
<dbReference type="PROSITE" id="PS00675">
    <property type="entry name" value="SIGMA54_INTERACT_1"/>
    <property type="match status" value="1"/>
</dbReference>
<dbReference type="Gene3D" id="3.30.450.20">
    <property type="entry name" value="PAS domain"/>
    <property type="match status" value="1"/>
</dbReference>
<protein>
    <submittedName>
        <fullName evidence="9">PAS domain S-box protein</fullName>
    </submittedName>
</protein>
<name>A0A7C4ASH7_9BACT</name>
<dbReference type="SUPFAM" id="SSF55785">
    <property type="entry name" value="PYP-like sensor domain (PAS domain)"/>
    <property type="match status" value="1"/>
</dbReference>
<dbReference type="Pfam" id="PF02954">
    <property type="entry name" value="HTH_8"/>
    <property type="match status" value="1"/>
</dbReference>
<feature type="domain" description="Sigma-54 factor interaction" evidence="6">
    <location>
        <begin position="148"/>
        <end position="377"/>
    </location>
</feature>
<evidence type="ECO:0000259" key="8">
    <source>
        <dbReference type="PROSITE" id="PS50113"/>
    </source>
</evidence>
<dbReference type="NCBIfam" id="TIGR00229">
    <property type="entry name" value="sensory_box"/>
    <property type="match status" value="1"/>
</dbReference>
<keyword evidence="1" id="KW-0547">Nucleotide-binding</keyword>
<feature type="domain" description="PAC" evidence="8">
    <location>
        <begin position="89"/>
        <end position="141"/>
    </location>
</feature>
<sequence>MKKKQPKLVPEKKGLSHEEMRMILDSIADGVFTVDSNFIITSFNRAAEEITGVPVAEALGKPCCEVFRAEICEGDCALKQTVRTGKPVVNRAVYIVRSDGRRVPISVSTSMLKDRAGRLMGGVETFRDLTLVDTLRKEVEKSYTFEDIISQNNRMRALFAILPDVAASDSTVLIQGESGTGKELMARAIHKLSPRAAKPLVTVNCGAIPDNLLESELFGYKAGAFTDAKRDKHGRFAQAHGGTIFLDEIGDITPALQVRLLRFLQDKSFEPLGATTTVRSDARVIAATNKDLQALVASGDFREDLFYRIQVFKISLPPLRERKEDIPLLVEHFINRFNRLRGKNISGLSDRAMRAFMRHTWPGNIRELENAIAHAFILCHGGLIELEHLPDPLRKGVAAESVTEPGETLEELEMRAIQEALARNKGRKTAAARELGINKTTLWRKLKHFGLEA</sequence>
<evidence type="ECO:0000313" key="9">
    <source>
        <dbReference type="EMBL" id="HGH61322.1"/>
    </source>
</evidence>
<dbReference type="Gene3D" id="1.10.10.60">
    <property type="entry name" value="Homeodomain-like"/>
    <property type="match status" value="1"/>
</dbReference>
<keyword evidence="3" id="KW-0805">Transcription regulation</keyword>
<evidence type="ECO:0000259" key="6">
    <source>
        <dbReference type="PROSITE" id="PS50045"/>
    </source>
</evidence>
<dbReference type="InterPro" id="IPR025662">
    <property type="entry name" value="Sigma_54_int_dom_ATP-bd_1"/>
</dbReference>
<dbReference type="AlphaFoldDB" id="A0A7C4ASH7"/>
<dbReference type="SMART" id="SM00091">
    <property type="entry name" value="PAS"/>
    <property type="match status" value="1"/>
</dbReference>
<evidence type="ECO:0000256" key="4">
    <source>
        <dbReference type="ARBA" id="ARBA00023125"/>
    </source>
</evidence>
<evidence type="ECO:0000256" key="5">
    <source>
        <dbReference type="ARBA" id="ARBA00023163"/>
    </source>
</evidence>
<comment type="caution">
    <text evidence="9">The sequence shown here is derived from an EMBL/GenBank/DDBJ whole genome shotgun (WGS) entry which is preliminary data.</text>
</comment>
<dbReference type="InterPro" id="IPR058031">
    <property type="entry name" value="AAA_lid_NorR"/>
</dbReference>
<evidence type="ECO:0000256" key="1">
    <source>
        <dbReference type="ARBA" id="ARBA00022741"/>
    </source>
</evidence>
<proteinExistence type="predicted"/>
<dbReference type="PRINTS" id="PR01590">
    <property type="entry name" value="HTHFIS"/>
</dbReference>
<gene>
    <name evidence="9" type="ORF">ENV54_08500</name>
</gene>
<dbReference type="Pfam" id="PF13426">
    <property type="entry name" value="PAS_9"/>
    <property type="match status" value="1"/>
</dbReference>
<dbReference type="SUPFAM" id="SSF52540">
    <property type="entry name" value="P-loop containing nucleoside triphosphate hydrolases"/>
    <property type="match status" value="1"/>
</dbReference>
<dbReference type="InterPro" id="IPR009057">
    <property type="entry name" value="Homeodomain-like_sf"/>
</dbReference>
<keyword evidence="5" id="KW-0804">Transcription</keyword>
<reference evidence="9" key="1">
    <citation type="journal article" date="2020" name="mSystems">
        <title>Genome- and Community-Level Interaction Insights into Carbon Utilization and Element Cycling Functions of Hydrothermarchaeota in Hydrothermal Sediment.</title>
        <authorList>
            <person name="Zhou Z."/>
            <person name="Liu Y."/>
            <person name="Xu W."/>
            <person name="Pan J."/>
            <person name="Luo Z.H."/>
            <person name="Li M."/>
        </authorList>
    </citation>
    <scope>NUCLEOTIDE SEQUENCE [LARGE SCALE GENOMIC DNA]</scope>
    <source>
        <strain evidence="9">SpSt-769</strain>
    </source>
</reference>
<dbReference type="CDD" id="cd00130">
    <property type="entry name" value="PAS"/>
    <property type="match status" value="1"/>
</dbReference>
<dbReference type="InterPro" id="IPR035965">
    <property type="entry name" value="PAS-like_dom_sf"/>
</dbReference>
<dbReference type="InterPro" id="IPR027417">
    <property type="entry name" value="P-loop_NTPase"/>
</dbReference>
<dbReference type="InterPro" id="IPR002197">
    <property type="entry name" value="HTH_Fis"/>
</dbReference>
<dbReference type="PROSITE" id="PS00688">
    <property type="entry name" value="SIGMA54_INTERACT_3"/>
    <property type="match status" value="1"/>
</dbReference>
<dbReference type="PROSITE" id="PS00676">
    <property type="entry name" value="SIGMA54_INTERACT_2"/>
    <property type="match status" value="1"/>
</dbReference>